<evidence type="ECO:0000256" key="7">
    <source>
        <dbReference type="ARBA" id="ARBA00022801"/>
    </source>
</evidence>
<dbReference type="InterPro" id="IPR001932">
    <property type="entry name" value="PPM-type_phosphatase-like_dom"/>
</dbReference>
<dbReference type="GO" id="GO:0006355">
    <property type="term" value="P:regulation of DNA-templated transcription"/>
    <property type="evidence" value="ECO:0007669"/>
    <property type="project" value="InterPro"/>
</dbReference>
<keyword evidence="4" id="KW-0479">Metal-binding</keyword>
<keyword evidence="3" id="KW-0808">Transferase</keyword>
<dbReference type="RefSeq" id="WP_185947716.1">
    <property type="nucleotide sequence ID" value="NZ_JACMHY010000007.1"/>
</dbReference>
<name>A0A7X1LRK9_9ACTN</name>
<dbReference type="Gene3D" id="3.30.450.20">
    <property type="entry name" value="PAS domain"/>
    <property type="match status" value="2"/>
</dbReference>
<evidence type="ECO:0000256" key="13">
    <source>
        <dbReference type="ARBA" id="ARBA00056274"/>
    </source>
</evidence>
<dbReference type="EMBL" id="JACMHY010000007">
    <property type="protein sequence ID" value="MBC2867158.1"/>
    <property type="molecule type" value="Genomic_DNA"/>
</dbReference>
<dbReference type="SMART" id="SM00065">
    <property type="entry name" value="GAF"/>
    <property type="match status" value="1"/>
</dbReference>
<dbReference type="Gene3D" id="3.60.40.10">
    <property type="entry name" value="PPM-type phosphatase domain"/>
    <property type="match status" value="1"/>
</dbReference>
<dbReference type="SMART" id="SM00331">
    <property type="entry name" value="PP2C_SIG"/>
    <property type="match status" value="1"/>
</dbReference>
<dbReference type="PANTHER" id="PTHR43156:SF2">
    <property type="entry name" value="STAGE II SPORULATION PROTEIN E"/>
    <property type="match status" value="1"/>
</dbReference>
<feature type="domain" description="PAS" evidence="17">
    <location>
        <begin position="22"/>
        <end position="71"/>
    </location>
</feature>
<accession>A0A7X1LRK9</accession>
<keyword evidence="9" id="KW-0460">Magnesium</keyword>
<dbReference type="SUPFAM" id="SSF55785">
    <property type="entry name" value="PYP-like sensor domain (PAS domain)"/>
    <property type="match status" value="2"/>
</dbReference>
<dbReference type="SUPFAM" id="SSF55781">
    <property type="entry name" value="GAF domain-like"/>
    <property type="match status" value="1"/>
</dbReference>
<dbReference type="InterPro" id="IPR000014">
    <property type="entry name" value="PAS"/>
</dbReference>
<dbReference type="NCBIfam" id="TIGR00229">
    <property type="entry name" value="sensory_box"/>
    <property type="match status" value="2"/>
</dbReference>
<evidence type="ECO:0000256" key="2">
    <source>
        <dbReference type="ARBA" id="ARBA00022553"/>
    </source>
</evidence>
<evidence type="ECO:0000256" key="5">
    <source>
        <dbReference type="ARBA" id="ARBA00022741"/>
    </source>
</evidence>
<feature type="region of interest" description="Disordered" evidence="16">
    <location>
        <begin position="1"/>
        <end position="23"/>
    </location>
</feature>
<keyword evidence="10" id="KW-0904">Protein phosphatase</keyword>
<evidence type="ECO:0000259" key="17">
    <source>
        <dbReference type="PROSITE" id="PS50112"/>
    </source>
</evidence>
<evidence type="ECO:0000256" key="15">
    <source>
        <dbReference type="ARBA" id="ARBA00081350"/>
    </source>
</evidence>
<protein>
    <recommendedName>
        <fullName evidence="1">protein-serine/threonine phosphatase</fullName>
        <ecNumber evidence="1">3.1.3.16</ecNumber>
    </recommendedName>
    <alternativeName>
        <fullName evidence="15">Protein-serine/threonine phosphatase</fullName>
    </alternativeName>
    <alternativeName>
        <fullName evidence="14">Serine/threonine-protein kinase</fullName>
    </alternativeName>
</protein>
<evidence type="ECO:0000256" key="3">
    <source>
        <dbReference type="ARBA" id="ARBA00022679"/>
    </source>
</evidence>
<dbReference type="FunFam" id="3.30.450.40:FF:000035">
    <property type="entry name" value="PAS sensor protein"/>
    <property type="match status" value="1"/>
</dbReference>
<dbReference type="InterPro" id="IPR003018">
    <property type="entry name" value="GAF"/>
</dbReference>
<dbReference type="Proteomes" id="UP000517694">
    <property type="component" value="Unassembled WGS sequence"/>
</dbReference>
<dbReference type="FunFam" id="3.30.565.10:FF:000028">
    <property type="entry name" value="PAS sensor protein"/>
    <property type="match status" value="1"/>
</dbReference>
<evidence type="ECO:0000313" key="19">
    <source>
        <dbReference type="Proteomes" id="UP000517694"/>
    </source>
</evidence>
<evidence type="ECO:0000313" key="18">
    <source>
        <dbReference type="EMBL" id="MBC2867158.1"/>
    </source>
</evidence>
<comment type="caution">
    <text evidence="18">The sequence shown here is derived from an EMBL/GenBank/DDBJ whole genome shotgun (WGS) entry which is preliminary data.</text>
</comment>
<evidence type="ECO:0000256" key="11">
    <source>
        <dbReference type="ARBA" id="ARBA00023211"/>
    </source>
</evidence>
<dbReference type="InterPro" id="IPR029016">
    <property type="entry name" value="GAF-like_dom_sf"/>
</dbReference>
<keyword evidence="11" id="KW-0464">Manganese</keyword>
<comment type="function">
    <text evidence="13">Primarily acts as an independent SigF regulator that is sensitive to the osmosensory signal, mediating the cross talk of PknD with the SigF regulon. Possesses both phosphatase and kinase activities. The kinase domain functions as a classic anti-sigma factor-like kinase to phosphorylate the anti-anti-sigma factor domain at the canonical regulatory site, and the phosphatase domain antagonizes this activity.</text>
</comment>
<dbReference type="GO" id="GO:0046872">
    <property type="term" value="F:metal ion binding"/>
    <property type="evidence" value="ECO:0007669"/>
    <property type="project" value="UniProtKB-KW"/>
</dbReference>
<evidence type="ECO:0000256" key="9">
    <source>
        <dbReference type="ARBA" id="ARBA00022842"/>
    </source>
</evidence>
<sequence length="821" mass="87349">MPTGDDRTPTGTEKAGGDAAGRSAGAAVAVVDGKGTVVGWTQAAQRLTGFTAQEVVGHDAIEVLVAAEEVERAPAHARQCRVQGGWSGLAGLRHRDGARLEVNLRVSPLSGACGERQWLVCATRTTALFTSPVNGADMEALLTSAPIGIAVRDPQLRCTWVNDALALQDGIPREQRLGRRLTEVLPGDEAERAEAVMRRVFADGVPTVDHQYRLSLPANPHRQQSFSASFFRLDDAEGHPVGVCAMILDVTDRERARERLAVLSEASTRIGSTLDVMRTGQELADLAVPRLADYVTVDLAEAVPQGEESPVRLGAAGGHVPAFRRAGMASIHDGAPESIWSHGEHVLVRAGSPFTAVVNSGRPHLEPFLDTSPGTWLGQDPIRAERVRRYGMHSLMIVPIHARGAVLGVAVFVRSADPAPFEADDLLFAQELVTRAALALDNARRYVRERAAALALQRDLLPRRLTGGAAVDVASRYLPADREDGVGGDWFDVIPLSAARVALVVGDVVGHGINAAASMGRLRTAVHTLANMDLPPDELLARLDDTITHLAEEDLDAPALTGAVLGATCLYAVYDPVSRCCTMATAGHPPPVIVPPHGDVTFPDLPTGLPLGVGMASFEAVELELPEGCVLAFYTDGLVEARDVDIDAGMHRLGAAVAQPGRSLDDLCSAVVAALPARAPSDDATLLLARTRALSPSQVATWELDCDPAVVARARALTVGRLADWGLEHLAPTTELIVSELVTNAIRYGTGPVVLRLIRHRVLVCEVCDTGESTPRLRHARTTDEGGRGLFLVAQLSHRRGTRHTANGKVVWAEQELTPTA</sequence>
<evidence type="ECO:0000256" key="10">
    <source>
        <dbReference type="ARBA" id="ARBA00022912"/>
    </source>
</evidence>
<dbReference type="SUPFAM" id="SSF81606">
    <property type="entry name" value="PP2C-like"/>
    <property type="match status" value="1"/>
</dbReference>
<evidence type="ECO:0000256" key="12">
    <source>
        <dbReference type="ARBA" id="ARBA00047761"/>
    </source>
</evidence>
<evidence type="ECO:0000256" key="1">
    <source>
        <dbReference type="ARBA" id="ARBA00013081"/>
    </source>
</evidence>
<dbReference type="CDD" id="cd16936">
    <property type="entry name" value="HATPase_RsbW-like"/>
    <property type="match status" value="1"/>
</dbReference>
<dbReference type="Pfam" id="PF13581">
    <property type="entry name" value="HATPase_c_2"/>
    <property type="match status" value="1"/>
</dbReference>
<evidence type="ECO:0000256" key="4">
    <source>
        <dbReference type="ARBA" id="ARBA00022723"/>
    </source>
</evidence>
<evidence type="ECO:0000256" key="14">
    <source>
        <dbReference type="ARBA" id="ARBA00075117"/>
    </source>
</evidence>
<dbReference type="GO" id="GO:0005524">
    <property type="term" value="F:ATP binding"/>
    <property type="evidence" value="ECO:0007669"/>
    <property type="project" value="UniProtKB-KW"/>
</dbReference>
<evidence type="ECO:0000256" key="16">
    <source>
        <dbReference type="SAM" id="MobiDB-lite"/>
    </source>
</evidence>
<dbReference type="EC" id="3.1.3.16" evidence="1"/>
<keyword evidence="6" id="KW-0418">Kinase</keyword>
<dbReference type="InterPro" id="IPR003594">
    <property type="entry name" value="HATPase_dom"/>
</dbReference>
<dbReference type="InterPro" id="IPR036457">
    <property type="entry name" value="PPM-type-like_dom_sf"/>
</dbReference>
<dbReference type="Pfam" id="PF08448">
    <property type="entry name" value="PAS_4"/>
    <property type="match status" value="1"/>
</dbReference>
<keyword evidence="5" id="KW-0547">Nucleotide-binding</keyword>
<dbReference type="CDD" id="cd00130">
    <property type="entry name" value="PAS"/>
    <property type="match status" value="2"/>
</dbReference>
<dbReference type="SMART" id="SM00091">
    <property type="entry name" value="PAS"/>
    <property type="match status" value="2"/>
</dbReference>
<dbReference type="Pfam" id="PF07228">
    <property type="entry name" value="SpoIIE"/>
    <property type="match status" value="1"/>
</dbReference>
<keyword evidence="8" id="KW-0067">ATP-binding</keyword>
<feature type="domain" description="PAS" evidence="17">
    <location>
        <begin position="134"/>
        <end position="204"/>
    </location>
</feature>
<dbReference type="GO" id="GO:0004722">
    <property type="term" value="F:protein serine/threonine phosphatase activity"/>
    <property type="evidence" value="ECO:0007669"/>
    <property type="project" value="UniProtKB-EC"/>
</dbReference>
<dbReference type="Pfam" id="PF00989">
    <property type="entry name" value="PAS"/>
    <property type="match status" value="1"/>
</dbReference>
<proteinExistence type="predicted"/>
<dbReference type="Gene3D" id="3.30.450.40">
    <property type="match status" value="1"/>
</dbReference>
<reference evidence="18 19" key="1">
    <citation type="submission" date="2020-08" db="EMBL/GenBank/DDBJ databases">
        <title>Whole-Genome Sequence of French Clinical Streptomyces mexicanus Strain Q0842.</title>
        <authorList>
            <person name="Boxberger M."/>
            <person name="La Scola B."/>
        </authorList>
    </citation>
    <scope>NUCLEOTIDE SEQUENCE [LARGE SCALE GENOMIC DNA]</scope>
    <source>
        <strain evidence="18 19">Marseille-Q0842</strain>
    </source>
</reference>
<keyword evidence="2" id="KW-0597">Phosphoprotein</keyword>
<keyword evidence="19" id="KW-1185">Reference proteome</keyword>
<dbReference type="PANTHER" id="PTHR43156">
    <property type="entry name" value="STAGE II SPORULATION PROTEIN E-RELATED"/>
    <property type="match status" value="1"/>
</dbReference>
<gene>
    <name evidence="18" type="ORF">H1R13_19955</name>
</gene>
<dbReference type="AlphaFoldDB" id="A0A7X1LRK9"/>
<keyword evidence="7" id="KW-0378">Hydrolase</keyword>
<dbReference type="FunFam" id="3.60.40.10:FF:000005">
    <property type="entry name" value="Serine/threonine protein phosphatase"/>
    <property type="match status" value="1"/>
</dbReference>
<dbReference type="Pfam" id="PF01590">
    <property type="entry name" value="GAF"/>
    <property type="match status" value="1"/>
</dbReference>
<dbReference type="PROSITE" id="PS50112">
    <property type="entry name" value="PAS"/>
    <property type="match status" value="2"/>
</dbReference>
<evidence type="ECO:0000256" key="6">
    <source>
        <dbReference type="ARBA" id="ARBA00022777"/>
    </source>
</evidence>
<evidence type="ECO:0000256" key="8">
    <source>
        <dbReference type="ARBA" id="ARBA00022840"/>
    </source>
</evidence>
<dbReference type="Gene3D" id="3.30.565.10">
    <property type="entry name" value="Histidine kinase-like ATPase, C-terminal domain"/>
    <property type="match status" value="1"/>
</dbReference>
<dbReference type="InterPro" id="IPR035965">
    <property type="entry name" value="PAS-like_dom_sf"/>
</dbReference>
<organism evidence="18 19">
    <name type="scientific">Streptomyces mexicanus</name>
    <dbReference type="NCBI Taxonomy" id="178566"/>
    <lineage>
        <taxon>Bacteria</taxon>
        <taxon>Bacillati</taxon>
        <taxon>Actinomycetota</taxon>
        <taxon>Actinomycetes</taxon>
        <taxon>Kitasatosporales</taxon>
        <taxon>Streptomycetaceae</taxon>
        <taxon>Streptomyces</taxon>
    </lineage>
</organism>
<dbReference type="InterPro" id="IPR052016">
    <property type="entry name" value="Bact_Sigma-Reg"/>
</dbReference>
<dbReference type="SUPFAM" id="SSF55874">
    <property type="entry name" value="ATPase domain of HSP90 chaperone/DNA topoisomerase II/histidine kinase"/>
    <property type="match status" value="1"/>
</dbReference>
<dbReference type="GO" id="GO:0016301">
    <property type="term" value="F:kinase activity"/>
    <property type="evidence" value="ECO:0007669"/>
    <property type="project" value="UniProtKB-KW"/>
</dbReference>
<dbReference type="InterPro" id="IPR036890">
    <property type="entry name" value="HATPase_C_sf"/>
</dbReference>
<comment type="catalytic activity">
    <reaction evidence="12">
        <text>O-phospho-L-seryl-[protein] + H2O = L-seryl-[protein] + phosphate</text>
        <dbReference type="Rhea" id="RHEA:20629"/>
        <dbReference type="Rhea" id="RHEA-COMP:9863"/>
        <dbReference type="Rhea" id="RHEA-COMP:11604"/>
        <dbReference type="ChEBI" id="CHEBI:15377"/>
        <dbReference type="ChEBI" id="CHEBI:29999"/>
        <dbReference type="ChEBI" id="CHEBI:43474"/>
        <dbReference type="ChEBI" id="CHEBI:83421"/>
        <dbReference type="EC" id="3.1.3.16"/>
    </reaction>
</comment>
<dbReference type="InterPro" id="IPR013656">
    <property type="entry name" value="PAS_4"/>
</dbReference>
<dbReference type="InterPro" id="IPR013767">
    <property type="entry name" value="PAS_fold"/>
</dbReference>